<proteinExistence type="predicted"/>
<reference evidence="1 2" key="1">
    <citation type="submission" date="2013-11" db="EMBL/GenBank/DDBJ databases">
        <title>Genome sequencing of Stegodyphus mimosarum.</title>
        <authorList>
            <person name="Bechsgaard J."/>
        </authorList>
    </citation>
    <scope>NUCLEOTIDE SEQUENCE [LARGE SCALE GENOMIC DNA]</scope>
</reference>
<dbReference type="Proteomes" id="UP000054359">
    <property type="component" value="Unassembled WGS sequence"/>
</dbReference>
<evidence type="ECO:0000313" key="1">
    <source>
        <dbReference type="EMBL" id="KFM79627.1"/>
    </source>
</evidence>
<protein>
    <submittedName>
        <fullName evidence="1">Uncharacterized protein</fullName>
    </submittedName>
</protein>
<evidence type="ECO:0000313" key="2">
    <source>
        <dbReference type="Proteomes" id="UP000054359"/>
    </source>
</evidence>
<sequence>MYSKPLPNVILPLHIILFPFNLSYTRISFIRGLAFFVNNRHNNHQIINNHQFSDAVPNKNHQIFKKIMYVLSCNKNLFNQHLFYFPPCF</sequence>
<name>A0A087UQI8_STEMI</name>
<organism evidence="1 2">
    <name type="scientific">Stegodyphus mimosarum</name>
    <name type="common">African social velvet spider</name>
    <dbReference type="NCBI Taxonomy" id="407821"/>
    <lineage>
        <taxon>Eukaryota</taxon>
        <taxon>Metazoa</taxon>
        <taxon>Ecdysozoa</taxon>
        <taxon>Arthropoda</taxon>
        <taxon>Chelicerata</taxon>
        <taxon>Arachnida</taxon>
        <taxon>Araneae</taxon>
        <taxon>Araneomorphae</taxon>
        <taxon>Entelegynae</taxon>
        <taxon>Eresoidea</taxon>
        <taxon>Eresidae</taxon>
        <taxon>Stegodyphus</taxon>
    </lineage>
</organism>
<feature type="non-terminal residue" evidence="1">
    <location>
        <position position="89"/>
    </location>
</feature>
<keyword evidence="2" id="KW-1185">Reference proteome</keyword>
<dbReference type="EMBL" id="KK121046">
    <property type="protein sequence ID" value="KFM79627.1"/>
    <property type="molecule type" value="Genomic_DNA"/>
</dbReference>
<accession>A0A087UQI8</accession>
<dbReference type="AlphaFoldDB" id="A0A087UQI8"/>
<gene>
    <name evidence="1" type="ORF">X975_00583</name>
</gene>